<feature type="compositionally biased region" description="Basic and acidic residues" evidence="11">
    <location>
        <begin position="168"/>
        <end position="180"/>
    </location>
</feature>
<feature type="region of interest" description="Disordered" evidence="11">
    <location>
        <begin position="1630"/>
        <end position="1770"/>
    </location>
</feature>
<sequence>MDNEDGSNSSYTYGGAMSPAPQSWNPALRPDHAAGDSAVPASRIGEPSPEIVPQSKPELETSQDEDDDLPTTPPGSAIPMHVINGMSGHEPNSDDDFFDRYGSGDVSASGGEATATSNNEDGVSGDALVSATQALHLSDHDSEADSADTTDTAGSAVVERGPEDEESSSEHPEDNYEHQGETTLLEDAMNESEREPLVADSEPAADEWDSSGEVFDLGGKPQDAPLETPLGISLSTPHAEASGTTVGDEVIGNTTVGGNTGEEIDWGNAEEQDFFGSVTASKSVEPQQPSGPGLGAYVVHNSDSKPAPSAEWDLALDDDFLPENEAPAFELDDDEGFLEDEPSEPQQQPSQPTQAVSTTADRYAPQIAPAALPAASPYGLQGPQFADFSQLDQKKSIPSTNIAYGAYNQPSPYQQQAARPTMPSSTQSFVDKAKGGYSSPYDLPEDIVKTRKRPAARTMATAPLPQLAGPPPRSSSMYGNPSVSASRPPPVSNMSASSLSPPTSGHSMQTQMSGLPQKPAAPSKSPSNDFFAELPVNSKPKLSSRYTQPQVPPHAPVHHSPPQLPSKERTASWSSLRNEILPDSDNVAPQFQQPEQLPVFPDQPSVPVRSNSLPVPPAALAPTAAARYSPAPPGAPPMRFSPAPPPAPAANARYSPAPPQVSQVHHGRYVSDSARPPVQSYAPRTSSPLAQHTLPQEQQGAFSQQHASYPPAHQTSHSVDGVPRTHFRSPLEGIEEQGPIENPAPPMTARSGTPPSRSNPSSVVGSPRKRTSYAPTYQPTNPSAQIPAALPPRAHSQSPSMAVKHPLHTFTSSEQPTSGYGLISPTSTFGVQETITNVSNIIPDRRQIAHDYECIPPSDERANDPLQRWKGHPVFKWGLGGTVVTSFPKQIPRYGGGASVPMMKCSPGEIKVQNMKDIFPLADDIARFPGPLKAKGKKKDVSAWLGRRIEGLEEQMNTPGLDQSVSAENLKRLEERTLLWKILQVFIDHDGHLEGNMTVEAAVKRVLSPDRDDSSSRPDGTFSTAADLVGISRTDTSTVQAEPIDPQAVEELRTLLTKGDREKAVWHAVDQRLWAHAMLLSSTLNKDIWKQVVQEFVRKEVKKVGRNSQALAVLYEIFAGNHEDCIDELVPASARAGFQMVSTDGAGQTQNTLQGLDKWRETLSLILNNRSDGDTTALLSLGRLLAGYGRVEAAHICFVFARSAAYIGGVDDAQSDIVLIGADHRQHPLDLGTDLEPILLTEVLEYGLSLSAQTGSHIIPHLQNYKLAHAYQLAEYGHKTEAQSYCDAIAAAMKSTTRISPYYNASFIASLDDLSKRLSQSPKDGSSSWISGNTPTLSPSQSNADMYGTYSGYGAPATAPIPGSSRYAPSNAYAPRTSLDQARARYEPGGRPSMESLDSSLGLRSAPDSYMPSPALSGSYTPSQPQFSPPIHQSQAGKSQSYAPLMADSAAPPSTYGSFYQPTPPTTEDPSPAFGSYAPPQASFDEQALSQPIDQAQSNGYEPPSNSYEPPAYQPYNPDEEERSPVDQQPRKKKSFMDDDGDDYLTSRAATLQPKQKSDSDRKADEAFRKAAETDAQREKEGGAGKKGGGWFGGWFKKDPNAAPGPVKAKLGEENSFYYDPELKKWVNKKAGATEASKPIATPPPPRGGPPNRSVSANTAMGPPSSLPNAMDAPLSLPPTSNPQRSSSMPPPMLLPGSRASTPGIPSDTEGGKPPVLTRPVLATTGPPSRPGTGMSTASSIDDLLGAPQARKGSAAKKKKGGRYVDVMAK</sequence>
<dbReference type="GO" id="GO:0007030">
    <property type="term" value="P:Golgi organization"/>
    <property type="evidence" value="ECO:0007669"/>
    <property type="project" value="TreeGrafter"/>
</dbReference>
<evidence type="ECO:0000256" key="4">
    <source>
        <dbReference type="ARBA" id="ARBA00022824"/>
    </source>
</evidence>
<protein>
    <recommendedName>
        <fullName evidence="10">Protein transport protein sec16</fullName>
    </recommendedName>
</protein>
<dbReference type="Proteomes" id="UP000481861">
    <property type="component" value="Unassembled WGS sequence"/>
</dbReference>
<feature type="region of interest" description="Disordered" evidence="11">
    <location>
        <begin position="1"/>
        <end position="264"/>
    </location>
</feature>
<comment type="caution">
    <text evidence="14">The sequence shown here is derived from an EMBL/GenBank/DDBJ whole genome shotgun (WGS) entry which is preliminary data.</text>
</comment>
<dbReference type="OrthoDB" id="8918678at2759"/>
<keyword evidence="15" id="KW-1185">Reference proteome</keyword>
<feature type="region of interest" description="Disordered" evidence="11">
    <location>
        <begin position="1322"/>
        <end position="1343"/>
    </location>
</feature>
<dbReference type="GO" id="GO:0015031">
    <property type="term" value="P:protein transport"/>
    <property type="evidence" value="ECO:0007669"/>
    <property type="project" value="UniProtKB-KW"/>
</dbReference>
<keyword evidence="5 10" id="KW-0931">ER-Golgi transport</keyword>
<dbReference type="Pfam" id="PF12932">
    <property type="entry name" value="Sec16"/>
    <property type="match status" value="1"/>
</dbReference>
<feature type="compositionally biased region" description="Polar residues" evidence="11">
    <location>
        <begin position="1416"/>
        <end position="1442"/>
    </location>
</feature>
<dbReference type="GO" id="GO:0005789">
    <property type="term" value="C:endoplasmic reticulum membrane"/>
    <property type="evidence" value="ECO:0007669"/>
    <property type="project" value="UniProtKB-SubCell"/>
</dbReference>
<dbReference type="PANTHER" id="PTHR13402">
    <property type="entry name" value="RGPR-RELATED"/>
    <property type="match status" value="1"/>
</dbReference>
<dbReference type="Pfam" id="PF12931">
    <property type="entry name" value="TPR_Sec16"/>
    <property type="match status" value="1"/>
</dbReference>
<dbReference type="GO" id="GO:0070971">
    <property type="term" value="C:endoplasmic reticulum exit site"/>
    <property type="evidence" value="ECO:0007669"/>
    <property type="project" value="TreeGrafter"/>
</dbReference>
<dbReference type="FunFam" id="1.25.40.1030:FF:000008">
    <property type="entry name" value="Protein transport protein sec16"/>
    <property type="match status" value="1"/>
</dbReference>
<name>A0A7C8MBZ1_9PLEO</name>
<feature type="compositionally biased region" description="Polar residues" evidence="11">
    <location>
        <begin position="750"/>
        <end position="764"/>
    </location>
</feature>
<feature type="compositionally biased region" description="Polar residues" evidence="11">
    <location>
        <begin position="773"/>
        <end position="784"/>
    </location>
</feature>
<dbReference type="PANTHER" id="PTHR13402:SF6">
    <property type="entry name" value="SECRETORY 16, ISOFORM I"/>
    <property type="match status" value="1"/>
</dbReference>
<dbReference type="GO" id="GO:0012507">
    <property type="term" value="C:ER to Golgi transport vesicle membrane"/>
    <property type="evidence" value="ECO:0007669"/>
    <property type="project" value="TreeGrafter"/>
</dbReference>
<organism evidence="14 15">
    <name type="scientific">Massariosphaeria phaeospora</name>
    <dbReference type="NCBI Taxonomy" id="100035"/>
    <lineage>
        <taxon>Eukaryota</taxon>
        <taxon>Fungi</taxon>
        <taxon>Dikarya</taxon>
        <taxon>Ascomycota</taxon>
        <taxon>Pezizomycotina</taxon>
        <taxon>Dothideomycetes</taxon>
        <taxon>Pleosporomycetidae</taxon>
        <taxon>Pleosporales</taxon>
        <taxon>Pleosporales incertae sedis</taxon>
        <taxon>Massariosphaeria</taxon>
    </lineage>
</organism>
<evidence type="ECO:0000256" key="7">
    <source>
        <dbReference type="ARBA" id="ARBA00023006"/>
    </source>
</evidence>
<comment type="function">
    <text evidence="9 10">Involved in the initiation of assembly of the COPII coat required for the formation of transport vesicles from the endoplasmic reticulum (ER) and the selection of cargo molecules. Also involved in autophagy.</text>
</comment>
<feature type="compositionally biased region" description="Low complexity" evidence="11">
    <location>
        <begin position="518"/>
        <end position="527"/>
    </location>
</feature>
<feature type="region of interest" description="Disordered" evidence="11">
    <location>
        <begin position="1385"/>
        <end position="1609"/>
    </location>
</feature>
<feature type="compositionally biased region" description="Polar residues" evidence="11">
    <location>
        <begin position="1"/>
        <end position="12"/>
    </location>
</feature>
<comment type="similarity">
    <text evidence="2 10">Belongs to the SEC16 family.</text>
</comment>
<keyword evidence="7 10" id="KW-0072">Autophagy</keyword>
<proteinExistence type="inferred from homology"/>
<evidence type="ECO:0000259" key="13">
    <source>
        <dbReference type="Pfam" id="PF12932"/>
    </source>
</evidence>
<dbReference type="GO" id="GO:0006914">
    <property type="term" value="P:autophagy"/>
    <property type="evidence" value="ECO:0007669"/>
    <property type="project" value="UniProtKB-KW"/>
</dbReference>
<evidence type="ECO:0000256" key="2">
    <source>
        <dbReference type="ARBA" id="ARBA00005927"/>
    </source>
</evidence>
<feature type="region of interest" description="Disordered" evidence="11">
    <location>
        <begin position="279"/>
        <end position="801"/>
    </location>
</feature>
<evidence type="ECO:0000256" key="1">
    <source>
        <dbReference type="ARBA" id="ARBA00004397"/>
    </source>
</evidence>
<evidence type="ECO:0000259" key="12">
    <source>
        <dbReference type="Pfam" id="PF12931"/>
    </source>
</evidence>
<dbReference type="GO" id="GO:0070973">
    <property type="term" value="P:protein localization to endoplasmic reticulum exit site"/>
    <property type="evidence" value="ECO:0007669"/>
    <property type="project" value="TreeGrafter"/>
</dbReference>
<keyword evidence="4 10" id="KW-0256">Endoplasmic reticulum</keyword>
<evidence type="ECO:0000256" key="8">
    <source>
        <dbReference type="ARBA" id="ARBA00023136"/>
    </source>
</evidence>
<dbReference type="Gene3D" id="1.25.40.1030">
    <property type="match status" value="1"/>
</dbReference>
<accession>A0A7C8MBZ1</accession>
<feature type="compositionally biased region" description="Low complexity" evidence="11">
    <location>
        <begin position="620"/>
        <end position="629"/>
    </location>
</feature>
<gene>
    <name evidence="14" type="ORF">BDV95DRAFT_249948</name>
</gene>
<dbReference type="InterPro" id="IPR024340">
    <property type="entry name" value="Sec16_CCD"/>
</dbReference>
<keyword evidence="3 10" id="KW-0813">Transport</keyword>
<evidence type="ECO:0000256" key="6">
    <source>
        <dbReference type="ARBA" id="ARBA00022927"/>
    </source>
</evidence>
<evidence type="ECO:0000313" key="14">
    <source>
        <dbReference type="EMBL" id="KAF2865564.1"/>
    </source>
</evidence>
<feature type="compositionally biased region" description="Polar residues" evidence="11">
    <location>
        <begin position="682"/>
        <end position="718"/>
    </location>
</feature>
<feature type="compositionally biased region" description="Polar residues" evidence="11">
    <location>
        <begin position="396"/>
        <end position="429"/>
    </location>
</feature>
<feature type="compositionally biased region" description="Basic and acidic residues" evidence="11">
    <location>
        <begin position="1556"/>
        <end position="1584"/>
    </location>
</feature>
<evidence type="ECO:0000256" key="3">
    <source>
        <dbReference type="ARBA" id="ARBA00022448"/>
    </source>
</evidence>
<evidence type="ECO:0000256" key="10">
    <source>
        <dbReference type="RuleBase" id="RU364101"/>
    </source>
</evidence>
<feature type="compositionally biased region" description="Polar residues" evidence="11">
    <location>
        <begin position="493"/>
        <end position="514"/>
    </location>
</feature>
<feature type="compositionally biased region" description="Acidic residues" evidence="11">
    <location>
        <begin position="330"/>
        <end position="343"/>
    </location>
</feature>
<evidence type="ECO:0000313" key="15">
    <source>
        <dbReference type="Proteomes" id="UP000481861"/>
    </source>
</evidence>
<dbReference type="CDD" id="cd09233">
    <property type="entry name" value="ACE1-Sec16-like"/>
    <property type="match status" value="1"/>
</dbReference>
<keyword evidence="6 10" id="KW-0653">Protein transport</keyword>
<evidence type="ECO:0000256" key="11">
    <source>
        <dbReference type="SAM" id="MobiDB-lite"/>
    </source>
</evidence>
<keyword evidence="8 10" id="KW-0472">Membrane</keyword>
<comment type="subcellular location">
    <subcellularLocation>
        <location evidence="1">Endoplasmic reticulum membrane</location>
        <topology evidence="1">Peripheral membrane protein</topology>
        <orientation evidence="1">Cytoplasmic side</orientation>
    </subcellularLocation>
</comment>
<feature type="domain" description="Sec16 central conserved" evidence="13">
    <location>
        <begin position="872"/>
        <end position="991"/>
    </location>
</feature>
<reference evidence="14 15" key="1">
    <citation type="submission" date="2020-01" db="EMBL/GenBank/DDBJ databases">
        <authorList>
            <consortium name="DOE Joint Genome Institute"/>
            <person name="Haridas S."/>
            <person name="Albert R."/>
            <person name="Binder M."/>
            <person name="Bloem J."/>
            <person name="Labutti K."/>
            <person name="Salamov A."/>
            <person name="Andreopoulos B."/>
            <person name="Baker S.E."/>
            <person name="Barry K."/>
            <person name="Bills G."/>
            <person name="Bluhm B.H."/>
            <person name="Cannon C."/>
            <person name="Castanera R."/>
            <person name="Culley D.E."/>
            <person name="Daum C."/>
            <person name="Ezra D."/>
            <person name="Gonzalez J.B."/>
            <person name="Henrissat B."/>
            <person name="Kuo A."/>
            <person name="Liang C."/>
            <person name="Lipzen A."/>
            <person name="Lutzoni F."/>
            <person name="Magnuson J."/>
            <person name="Mondo S."/>
            <person name="Nolan M."/>
            <person name="Ohm R."/>
            <person name="Pangilinan J."/>
            <person name="Park H.-J.H."/>
            <person name="Ramirez L."/>
            <person name="Alfaro M."/>
            <person name="Sun H."/>
            <person name="Tritt A."/>
            <person name="Yoshinaga Y."/>
            <person name="Zwiers L.-H.L."/>
            <person name="Turgeon B.G."/>
            <person name="Goodwin S.B."/>
            <person name="Spatafora J.W."/>
            <person name="Crous P.W."/>
            <person name="Grigoriev I.V."/>
        </authorList>
    </citation>
    <scope>NUCLEOTIDE SEQUENCE [LARGE SCALE GENOMIC DNA]</scope>
    <source>
        <strain evidence="14 15">CBS 611.86</strain>
    </source>
</reference>
<evidence type="ECO:0000256" key="5">
    <source>
        <dbReference type="ARBA" id="ARBA00022892"/>
    </source>
</evidence>
<dbReference type="InterPro" id="IPR024298">
    <property type="entry name" value="Sec16_Sec23-bd"/>
</dbReference>
<feature type="domain" description="Sec16 Sec23-binding" evidence="12">
    <location>
        <begin position="1052"/>
        <end position="1331"/>
    </location>
</feature>
<dbReference type="GO" id="GO:0016192">
    <property type="term" value="P:vesicle-mediated transport"/>
    <property type="evidence" value="ECO:0007669"/>
    <property type="project" value="UniProtKB-KW"/>
</dbReference>
<feature type="compositionally biased region" description="Low complexity" evidence="11">
    <location>
        <begin position="364"/>
        <end position="377"/>
    </location>
</feature>
<feature type="compositionally biased region" description="Polar residues" evidence="11">
    <location>
        <begin position="1488"/>
        <end position="1508"/>
    </location>
</feature>
<evidence type="ECO:0000256" key="9">
    <source>
        <dbReference type="ARBA" id="ARBA00024687"/>
    </source>
</evidence>
<feature type="compositionally biased region" description="Polar residues" evidence="11">
    <location>
        <begin position="279"/>
        <end position="290"/>
    </location>
</feature>
<dbReference type="EMBL" id="JAADJZ010000032">
    <property type="protein sequence ID" value="KAF2865564.1"/>
    <property type="molecule type" value="Genomic_DNA"/>
</dbReference>